<dbReference type="Gene3D" id="3.40.50.170">
    <property type="entry name" value="Formyl transferase, N-terminal domain"/>
    <property type="match status" value="1"/>
</dbReference>
<dbReference type="EMBL" id="CP133721">
    <property type="protein sequence ID" value="WMW77935.1"/>
    <property type="molecule type" value="Genomic_DNA"/>
</dbReference>
<keyword evidence="4" id="KW-0658">Purine biosynthesis</keyword>
<dbReference type="SUPFAM" id="SSF53328">
    <property type="entry name" value="Formyltransferase"/>
    <property type="match status" value="1"/>
</dbReference>
<evidence type="ECO:0000259" key="5">
    <source>
        <dbReference type="Pfam" id="PF00551"/>
    </source>
</evidence>
<evidence type="ECO:0000256" key="3">
    <source>
        <dbReference type="ARBA" id="ARBA00022679"/>
    </source>
</evidence>
<keyword evidence="3 6" id="KW-0808">Transferase</keyword>
<evidence type="ECO:0000313" key="7">
    <source>
        <dbReference type="Proteomes" id="UP001180481"/>
    </source>
</evidence>
<dbReference type="EC" id="2.1.2.2" evidence="2"/>
<evidence type="ECO:0000256" key="2">
    <source>
        <dbReference type="ARBA" id="ARBA00012254"/>
    </source>
</evidence>
<evidence type="ECO:0000313" key="6">
    <source>
        <dbReference type="EMBL" id="WMW77935.1"/>
    </source>
</evidence>
<dbReference type="CDD" id="cd08645">
    <property type="entry name" value="FMT_core_GART"/>
    <property type="match status" value="1"/>
</dbReference>
<feature type="domain" description="Formyl transferase N-terminal" evidence="5">
    <location>
        <begin position="2"/>
        <end position="180"/>
    </location>
</feature>
<reference evidence="6" key="1">
    <citation type="submission" date="2023-09" db="EMBL/GenBank/DDBJ databases">
        <title>Flavobacterium sp. 20NA77.7 isolated from freshwater.</title>
        <authorList>
            <person name="Le V."/>
            <person name="Ko S.-R."/>
            <person name="Ahn C.-Y."/>
            <person name="Oh H.-M."/>
        </authorList>
    </citation>
    <scope>NUCLEOTIDE SEQUENCE</scope>
    <source>
        <strain evidence="6">20NA77.7</strain>
    </source>
</reference>
<evidence type="ECO:0000256" key="1">
    <source>
        <dbReference type="ARBA" id="ARBA00005054"/>
    </source>
</evidence>
<dbReference type="PANTHER" id="PTHR43369:SF2">
    <property type="entry name" value="PHOSPHORIBOSYLGLYCINAMIDE FORMYLTRANSFERASE"/>
    <property type="match status" value="1"/>
</dbReference>
<dbReference type="GO" id="GO:0004644">
    <property type="term" value="F:phosphoribosylglycinamide formyltransferase activity"/>
    <property type="evidence" value="ECO:0007669"/>
    <property type="project" value="UniProtKB-EC"/>
</dbReference>
<dbReference type="Proteomes" id="UP001180481">
    <property type="component" value="Chromosome"/>
</dbReference>
<dbReference type="InterPro" id="IPR002376">
    <property type="entry name" value="Formyl_transf_N"/>
</dbReference>
<dbReference type="InterPro" id="IPR004607">
    <property type="entry name" value="GART"/>
</dbReference>
<dbReference type="InterPro" id="IPR036477">
    <property type="entry name" value="Formyl_transf_N_sf"/>
</dbReference>
<keyword evidence="7" id="KW-1185">Reference proteome</keyword>
<protein>
    <recommendedName>
        <fullName evidence="2">phosphoribosylglycinamide formyltransferase 1</fullName>
        <ecNumber evidence="2">2.1.2.2</ecNumber>
    </recommendedName>
</protein>
<organism evidence="6 7">
    <name type="scientific">Flavobacterium nakdongensis</name>
    <dbReference type="NCBI Taxonomy" id="3073563"/>
    <lineage>
        <taxon>Bacteria</taxon>
        <taxon>Pseudomonadati</taxon>
        <taxon>Bacteroidota</taxon>
        <taxon>Flavobacteriia</taxon>
        <taxon>Flavobacteriales</taxon>
        <taxon>Flavobacteriaceae</taxon>
        <taxon>Flavobacterium</taxon>
    </lineage>
</organism>
<sequence length="193" mass="21908">MKKIVLFASGNGTNAENIMNYFNHSAEVKVVGVFSNNEQANVIERAKKFSVPCFVFSKTALQNDDVLNELKKTDPDLIILAGFLLKFPSHIIDQFPNKVINIHPALLPNYGGKGMYGMHVHQAVLANKEKETGITIHYVNEHFDEGEFIFQSQANIENCTYAEEIAQKVHELEMKHFPSIIEDLLRKNNFSNR</sequence>
<accession>A0ABY9RCB1</accession>
<proteinExistence type="predicted"/>
<dbReference type="Pfam" id="PF00551">
    <property type="entry name" value="Formyl_trans_N"/>
    <property type="match status" value="1"/>
</dbReference>
<gene>
    <name evidence="6" type="ORF">RF683_00390</name>
</gene>
<dbReference type="RefSeq" id="WP_309532263.1">
    <property type="nucleotide sequence ID" value="NZ_CP133721.1"/>
</dbReference>
<dbReference type="PANTHER" id="PTHR43369">
    <property type="entry name" value="PHOSPHORIBOSYLGLYCINAMIDE FORMYLTRANSFERASE"/>
    <property type="match status" value="1"/>
</dbReference>
<name>A0ABY9RCB1_9FLAO</name>
<evidence type="ECO:0000256" key="4">
    <source>
        <dbReference type="ARBA" id="ARBA00022755"/>
    </source>
</evidence>
<comment type="pathway">
    <text evidence="1">Purine metabolism; IMP biosynthesis via de novo pathway; N(2)-formyl-N(1)-(5-phospho-D-ribosyl)glycinamide from N(1)-(5-phospho-D-ribosyl)glycinamide (10-formyl THF route): step 1/1.</text>
</comment>